<comment type="caution">
    <text evidence="5">The sequence shown here is derived from an EMBL/GenBank/DDBJ whole genome shotgun (WGS) entry which is preliminary data.</text>
</comment>
<keyword evidence="3" id="KW-0812">Transmembrane</keyword>
<dbReference type="PANTHER" id="PTHR22916:SF51">
    <property type="entry name" value="GLYCOSYLTRANSFERASE EPSH-RELATED"/>
    <property type="match status" value="1"/>
</dbReference>
<keyword evidence="3" id="KW-0472">Membrane</keyword>
<gene>
    <name evidence="5" type="ORF">F2Y81_22155</name>
</gene>
<dbReference type="Pfam" id="PF00535">
    <property type="entry name" value="Glycos_transf_2"/>
    <property type="match status" value="1"/>
</dbReference>
<dbReference type="EMBL" id="VVYV01000048">
    <property type="protein sequence ID" value="KAA5413688.1"/>
    <property type="molecule type" value="Genomic_DNA"/>
</dbReference>
<dbReference type="CDD" id="cd00761">
    <property type="entry name" value="Glyco_tranf_GTA_type"/>
    <property type="match status" value="1"/>
</dbReference>
<evidence type="ECO:0000259" key="4">
    <source>
        <dbReference type="Pfam" id="PF00535"/>
    </source>
</evidence>
<feature type="domain" description="Glycosyltransferase 2-like" evidence="4">
    <location>
        <begin position="12"/>
        <end position="150"/>
    </location>
</feature>
<dbReference type="RefSeq" id="WP_022209027.1">
    <property type="nucleotide sequence ID" value="NZ_CP072251.1"/>
</dbReference>
<sequence length="335" mass="40032">MNNIVSYNPKVSVIIPVYNVEKYIERCARSLLEQSLKDIEYIFVDDCSPDNSITMLENLLKEYPERQPLVKILFHEPNRGLAYTRQEGVDAAKGEYIIHCDSDDWVEPEMYETMYNIAIKQNADIVCCNYFEEYNHWHKRVEYSYLYETPEILLASIPTTLNSAVWNKLIRRTLYIANNIRWFEGINMQEDLGITLRLRVLSLKTIVVPYAFYHYNRQNLFSMAMKPKLNYIEEQILCAKLLEQWMLFHFNDRYKYLVDKIKFWAKSGLFIHSGIQDIKRWKSTFPETNINIWRYKQMPLYNRLPMWLALHGFGSLAKMIVYIKNKLAYMRASIR</sequence>
<dbReference type="GeneID" id="66310276"/>
<evidence type="ECO:0000313" key="5">
    <source>
        <dbReference type="EMBL" id="KAA5413688.1"/>
    </source>
</evidence>
<dbReference type="Proteomes" id="UP000448877">
    <property type="component" value="Unassembled WGS sequence"/>
</dbReference>
<accession>A0A3D6B096</accession>
<keyword evidence="1" id="KW-0328">Glycosyltransferase</keyword>
<reference evidence="5 6" key="1">
    <citation type="journal article" date="2019" name="Nat. Med.">
        <title>A library of human gut bacterial isolates paired with longitudinal multiomics data enables mechanistic microbiome research.</title>
        <authorList>
            <person name="Poyet M."/>
            <person name="Groussin M."/>
            <person name="Gibbons S.M."/>
            <person name="Avila-Pacheco J."/>
            <person name="Jiang X."/>
            <person name="Kearney S.M."/>
            <person name="Perrotta A.R."/>
            <person name="Berdy B."/>
            <person name="Zhao S."/>
            <person name="Lieberman T.D."/>
            <person name="Swanson P.K."/>
            <person name="Smith M."/>
            <person name="Roesemann S."/>
            <person name="Alexander J.E."/>
            <person name="Rich S.A."/>
            <person name="Livny J."/>
            <person name="Vlamakis H."/>
            <person name="Clish C."/>
            <person name="Bullock K."/>
            <person name="Deik A."/>
            <person name="Scott J."/>
            <person name="Pierce K.A."/>
            <person name="Xavier R.J."/>
            <person name="Alm E.J."/>
        </authorList>
    </citation>
    <scope>NUCLEOTIDE SEQUENCE [LARGE SCALE GENOMIC DNA]</scope>
    <source>
        <strain evidence="5 6">BIOML-A6</strain>
    </source>
</reference>
<dbReference type="InterPro" id="IPR001173">
    <property type="entry name" value="Glyco_trans_2-like"/>
</dbReference>
<proteinExistence type="predicted"/>
<name>A0A3D6B096_9BACE</name>
<evidence type="ECO:0000313" key="6">
    <source>
        <dbReference type="Proteomes" id="UP000448877"/>
    </source>
</evidence>
<feature type="transmembrane region" description="Helical" evidence="3">
    <location>
        <begin position="304"/>
        <end position="323"/>
    </location>
</feature>
<dbReference type="PANTHER" id="PTHR22916">
    <property type="entry name" value="GLYCOSYLTRANSFERASE"/>
    <property type="match status" value="1"/>
</dbReference>
<evidence type="ECO:0000256" key="2">
    <source>
        <dbReference type="ARBA" id="ARBA00022679"/>
    </source>
</evidence>
<dbReference type="Gene3D" id="3.90.550.10">
    <property type="entry name" value="Spore Coat Polysaccharide Biosynthesis Protein SpsA, Chain A"/>
    <property type="match status" value="1"/>
</dbReference>
<evidence type="ECO:0000256" key="1">
    <source>
        <dbReference type="ARBA" id="ARBA00022676"/>
    </source>
</evidence>
<evidence type="ECO:0000256" key="3">
    <source>
        <dbReference type="SAM" id="Phobius"/>
    </source>
</evidence>
<protein>
    <submittedName>
        <fullName evidence="5">Glycosyltransferase family 2 protein</fullName>
    </submittedName>
</protein>
<dbReference type="GO" id="GO:0016758">
    <property type="term" value="F:hexosyltransferase activity"/>
    <property type="evidence" value="ECO:0007669"/>
    <property type="project" value="UniProtKB-ARBA"/>
</dbReference>
<organism evidence="5 6">
    <name type="scientific">Bacteroides cellulosilyticus</name>
    <dbReference type="NCBI Taxonomy" id="246787"/>
    <lineage>
        <taxon>Bacteria</taxon>
        <taxon>Pseudomonadati</taxon>
        <taxon>Bacteroidota</taxon>
        <taxon>Bacteroidia</taxon>
        <taxon>Bacteroidales</taxon>
        <taxon>Bacteroidaceae</taxon>
        <taxon>Bacteroides</taxon>
    </lineage>
</organism>
<keyword evidence="2 5" id="KW-0808">Transferase</keyword>
<keyword evidence="3" id="KW-1133">Transmembrane helix</keyword>
<dbReference type="InterPro" id="IPR029044">
    <property type="entry name" value="Nucleotide-diphossugar_trans"/>
</dbReference>
<dbReference type="SUPFAM" id="SSF53448">
    <property type="entry name" value="Nucleotide-diphospho-sugar transferases"/>
    <property type="match status" value="1"/>
</dbReference>
<dbReference type="AlphaFoldDB" id="A0A3D6B096"/>